<evidence type="ECO:0000313" key="1">
    <source>
        <dbReference type="EMBL" id="TDG72712.1"/>
    </source>
</evidence>
<gene>
    <name evidence="1" type="ORF">C5L30_000896</name>
</gene>
<name>A0A0H4LE44_9LACO</name>
<dbReference type="STRING" id="1612.ABB44_11265"/>
<evidence type="ECO:0000313" key="2">
    <source>
        <dbReference type="Proteomes" id="UP000295257"/>
    </source>
</evidence>
<dbReference type="Pfam" id="PF11772">
    <property type="entry name" value="EpuA"/>
    <property type="match status" value="1"/>
</dbReference>
<dbReference type="RefSeq" id="WP_010020162.1">
    <property type="nucleotide sequence ID" value="NZ_BHYW01000005.1"/>
</dbReference>
<dbReference type="Proteomes" id="UP000295257">
    <property type="component" value="Unassembled WGS sequence"/>
</dbReference>
<accession>A0A0H4LE44</accession>
<proteinExistence type="predicted"/>
<keyword evidence="2" id="KW-1185">Reference proteome</keyword>
<dbReference type="EMBL" id="PUFN01000015">
    <property type="protein sequence ID" value="TDG72712.1"/>
    <property type="molecule type" value="Genomic_DNA"/>
</dbReference>
<organism evidence="1 2">
    <name type="scientific">Companilactobacillus farciminis</name>
    <dbReference type="NCBI Taxonomy" id="1612"/>
    <lineage>
        <taxon>Bacteria</taxon>
        <taxon>Bacillati</taxon>
        <taxon>Bacillota</taxon>
        <taxon>Bacilli</taxon>
        <taxon>Lactobacillales</taxon>
        <taxon>Lactobacillaceae</taxon>
        <taxon>Companilactobacillus</taxon>
    </lineage>
</organism>
<sequence length="60" mass="6996">MKRDFGKEYRHDIFKKIGWVLLLMLIFLVLGMLIGSALGGSNPLAVLWPGTWMHMFEFLR</sequence>
<dbReference type="InterPro" id="IPR024596">
    <property type="entry name" value="RNApol_su_b/EpuA"/>
</dbReference>
<reference evidence="1 2" key="1">
    <citation type="journal article" date="2019" name="Appl. Microbiol. Biotechnol.">
        <title>Uncovering carbohydrate metabolism through a genotype-phenotype association study of 56 lactic acid bacteria genomes.</title>
        <authorList>
            <person name="Buron-Moles G."/>
            <person name="Chailyan A."/>
            <person name="Dolejs I."/>
            <person name="Forster J."/>
            <person name="Miks M.H."/>
        </authorList>
    </citation>
    <scope>NUCLEOTIDE SEQUENCE [LARGE SCALE GENOMIC DNA]</scope>
    <source>
        <strain evidence="1 2">ATCC 29644</strain>
    </source>
</reference>
<comment type="caution">
    <text evidence="1">The sequence shown here is derived from an EMBL/GenBank/DDBJ whole genome shotgun (WGS) entry which is preliminary data.</text>
</comment>
<dbReference type="AlphaFoldDB" id="A0A0H4LE44"/>
<protein>
    <submittedName>
        <fullName evidence="1">Uncharacterized protein</fullName>
    </submittedName>
</protein>